<evidence type="ECO:0000313" key="2">
    <source>
        <dbReference type="EMBL" id="STX31633.1"/>
    </source>
</evidence>
<accession>A0A378I9D6</accession>
<dbReference type="STRING" id="28083.Lbir_2109"/>
<dbReference type="EMBL" id="UGNW01000001">
    <property type="protein sequence ID" value="STX31633.1"/>
    <property type="molecule type" value="Genomic_DNA"/>
</dbReference>
<dbReference type="Proteomes" id="UP000054735">
    <property type="component" value="Unassembled WGS sequence"/>
</dbReference>
<evidence type="ECO:0000313" key="1">
    <source>
        <dbReference type="EMBL" id="KTC69370.1"/>
    </source>
</evidence>
<dbReference type="EMBL" id="LNXT01000040">
    <property type="protein sequence ID" value="KTC69370.1"/>
    <property type="molecule type" value="Genomic_DNA"/>
</dbReference>
<dbReference type="OrthoDB" id="5650755at2"/>
<reference evidence="2 4" key="2">
    <citation type="submission" date="2018-06" db="EMBL/GenBank/DDBJ databases">
        <authorList>
            <consortium name="Pathogen Informatics"/>
            <person name="Doyle S."/>
        </authorList>
    </citation>
    <scope>NUCLEOTIDE SEQUENCE [LARGE SCALE GENOMIC DNA]</scope>
    <source>
        <strain evidence="2 4">NCTC12437</strain>
    </source>
</reference>
<dbReference type="AlphaFoldDB" id="A0A378I9D6"/>
<reference evidence="1 3" key="1">
    <citation type="submission" date="2015-11" db="EMBL/GenBank/DDBJ databases">
        <title>Genomic analysis of 38 Legionella species identifies large and diverse effector repertoires.</title>
        <authorList>
            <person name="Burstein D."/>
            <person name="Amaro F."/>
            <person name="Zusman T."/>
            <person name="Lifshitz Z."/>
            <person name="Cohen O."/>
            <person name="Gilbert J.A."/>
            <person name="Pupko T."/>
            <person name="Shuman H.A."/>
            <person name="Segal G."/>
        </authorList>
    </citation>
    <scope>NUCLEOTIDE SEQUENCE [LARGE SCALE GENOMIC DNA]</scope>
    <source>
        <strain evidence="1 3">CDC#1407-AL-14</strain>
    </source>
</reference>
<evidence type="ECO:0000313" key="4">
    <source>
        <dbReference type="Proteomes" id="UP000255066"/>
    </source>
</evidence>
<protein>
    <recommendedName>
        <fullName evidence="5">Membrane-associated HD superfamily hydrolase</fullName>
    </recommendedName>
</protein>
<dbReference type="RefSeq" id="WP_058524119.1">
    <property type="nucleotide sequence ID" value="NZ_CAAAHV010000018.1"/>
</dbReference>
<name>A0A378I9D6_9GAMM</name>
<organism evidence="2 4">
    <name type="scientific">Legionella birminghamensis</name>
    <dbReference type="NCBI Taxonomy" id="28083"/>
    <lineage>
        <taxon>Bacteria</taxon>
        <taxon>Pseudomonadati</taxon>
        <taxon>Pseudomonadota</taxon>
        <taxon>Gammaproteobacteria</taxon>
        <taxon>Legionellales</taxon>
        <taxon>Legionellaceae</taxon>
        <taxon>Legionella</taxon>
    </lineage>
</organism>
<evidence type="ECO:0000313" key="3">
    <source>
        <dbReference type="Proteomes" id="UP000054735"/>
    </source>
</evidence>
<proteinExistence type="predicted"/>
<keyword evidence="3" id="KW-1185">Reference proteome</keyword>
<gene>
    <name evidence="1" type="ORF">Lbir_2109</name>
    <name evidence="2" type="ORF">NCTC12437_01407</name>
</gene>
<evidence type="ECO:0008006" key="5">
    <source>
        <dbReference type="Google" id="ProtNLM"/>
    </source>
</evidence>
<dbReference type="Proteomes" id="UP000255066">
    <property type="component" value="Unassembled WGS sequence"/>
</dbReference>
<sequence>MGTKKTDIEADLRVRKGLAERDAAIEATRKAKQQIVASEEAWSNAQPYWDDVGKKAEELTSRGMDGYTEWTTGASEIANKFMAINIALRVTFENNHPVENLIITLASKAVDFAKIGAEKLGVYTPKPKANIDYAVNFDKDGKINIDYRYSSDELPKNDPNDPNADPDKDLKKIMDEGFIFWLNAKGYRKEQDGTVVNNSTGKTMTESDFNDINQDDESGLKAFFEGRFKMDFENVSTPTVGGP</sequence>